<keyword evidence="11 12" id="KW-0546">Nucleotide metabolism</keyword>
<feature type="binding site" evidence="12 13">
    <location>
        <position position="122"/>
    </location>
    <ligand>
        <name>ATP</name>
        <dbReference type="ChEBI" id="CHEBI:30616"/>
    </ligand>
</feature>
<dbReference type="GO" id="GO:0006228">
    <property type="term" value="P:UTP biosynthetic process"/>
    <property type="evidence" value="ECO:0007669"/>
    <property type="project" value="UniProtKB-UniRule"/>
</dbReference>
<dbReference type="GO" id="GO:0005524">
    <property type="term" value="F:ATP binding"/>
    <property type="evidence" value="ECO:0007669"/>
    <property type="project" value="UniProtKB-UniRule"/>
</dbReference>
<comment type="catalytic activity">
    <reaction evidence="12 15">
        <text>a 2'-deoxyribonucleoside 5'-diphosphate + ATP = a 2'-deoxyribonucleoside 5'-triphosphate + ADP</text>
        <dbReference type="Rhea" id="RHEA:44640"/>
        <dbReference type="ChEBI" id="CHEBI:30616"/>
        <dbReference type="ChEBI" id="CHEBI:61560"/>
        <dbReference type="ChEBI" id="CHEBI:73316"/>
        <dbReference type="ChEBI" id="CHEBI:456216"/>
        <dbReference type="EC" id="2.7.4.6"/>
    </reaction>
</comment>
<comment type="subunit">
    <text evidence="12">Homotetramer.</text>
</comment>
<dbReference type="Gene3D" id="3.30.70.141">
    <property type="entry name" value="Nucleoside diphosphate kinase-like domain"/>
    <property type="match status" value="1"/>
</dbReference>
<evidence type="ECO:0000256" key="12">
    <source>
        <dbReference type="HAMAP-Rule" id="MF_00451"/>
    </source>
</evidence>
<feature type="binding site" evidence="12 13">
    <location>
        <position position="95"/>
    </location>
    <ligand>
        <name>ATP</name>
        <dbReference type="ChEBI" id="CHEBI:30616"/>
    </ligand>
</feature>
<evidence type="ECO:0000256" key="3">
    <source>
        <dbReference type="ARBA" id="ARBA00017632"/>
    </source>
</evidence>
<accession>A0A1F5R4S1</accession>
<name>A0A1F5R4S1_9BACT</name>
<keyword evidence="12" id="KW-0597">Phosphoprotein</keyword>
<evidence type="ECO:0000256" key="1">
    <source>
        <dbReference type="ARBA" id="ARBA00008142"/>
    </source>
</evidence>
<evidence type="ECO:0000313" key="18">
    <source>
        <dbReference type="Proteomes" id="UP000177230"/>
    </source>
</evidence>
<organism evidence="17 18">
    <name type="scientific">Candidatus Edwardsbacteria bacterium GWF2_54_11</name>
    <dbReference type="NCBI Taxonomy" id="1817851"/>
    <lineage>
        <taxon>Bacteria</taxon>
        <taxon>Candidatus Edwardsiibacteriota</taxon>
    </lineage>
</organism>
<dbReference type="HAMAP" id="MF_00451">
    <property type="entry name" value="NDP_kinase"/>
    <property type="match status" value="1"/>
</dbReference>
<dbReference type="InterPro" id="IPR023005">
    <property type="entry name" value="Nucleoside_diP_kinase_AS"/>
</dbReference>
<comment type="function">
    <text evidence="12">Major role in the synthesis of nucleoside triphosphates other than ATP. The ATP gamma phosphate is transferred to the NDP beta phosphate via a ping-pong mechanism, using a phosphorylated active-site intermediate.</text>
</comment>
<dbReference type="PANTHER" id="PTHR46161">
    <property type="entry name" value="NUCLEOSIDE DIPHOSPHATE KINASE"/>
    <property type="match status" value="1"/>
</dbReference>
<comment type="similarity">
    <text evidence="1 12 13 14">Belongs to the NDK family.</text>
</comment>
<feature type="active site" description="Pros-phosphohistidine intermediate" evidence="12 13">
    <location>
        <position position="125"/>
    </location>
</feature>
<evidence type="ECO:0000256" key="11">
    <source>
        <dbReference type="ARBA" id="ARBA00023080"/>
    </source>
</evidence>
<feature type="binding site" evidence="12 13">
    <location>
        <position position="112"/>
    </location>
    <ligand>
        <name>ATP</name>
        <dbReference type="ChEBI" id="CHEBI:30616"/>
    </ligand>
</feature>
<feature type="binding site" evidence="12 13">
    <location>
        <position position="101"/>
    </location>
    <ligand>
        <name>ATP</name>
        <dbReference type="ChEBI" id="CHEBI:30616"/>
    </ligand>
</feature>
<comment type="cofactor">
    <cofactor evidence="12">
        <name>Mg(2+)</name>
        <dbReference type="ChEBI" id="CHEBI:18420"/>
    </cofactor>
</comment>
<comment type="subcellular location">
    <subcellularLocation>
        <location evidence="12">Cytoplasm</location>
    </subcellularLocation>
</comment>
<dbReference type="PROSITE" id="PS00469">
    <property type="entry name" value="NDPK"/>
    <property type="match status" value="1"/>
</dbReference>
<dbReference type="GO" id="GO:0006241">
    <property type="term" value="P:CTP biosynthetic process"/>
    <property type="evidence" value="ECO:0007669"/>
    <property type="project" value="UniProtKB-UniRule"/>
</dbReference>
<keyword evidence="7 12" id="KW-0547">Nucleotide-binding</keyword>
<evidence type="ECO:0000256" key="4">
    <source>
        <dbReference type="ARBA" id="ARBA00022490"/>
    </source>
</evidence>
<proteinExistence type="inferred from homology"/>
<evidence type="ECO:0000256" key="13">
    <source>
        <dbReference type="PROSITE-ProRule" id="PRU00706"/>
    </source>
</evidence>
<evidence type="ECO:0000313" key="17">
    <source>
        <dbReference type="EMBL" id="OGF09426.1"/>
    </source>
</evidence>
<dbReference type="EC" id="2.7.4.6" evidence="2 12"/>
<keyword evidence="6 12" id="KW-0479">Metal-binding</keyword>
<evidence type="ECO:0000256" key="9">
    <source>
        <dbReference type="ARBA" id="ARBA00022840"/>
    </source>
</evidence>
<dbReference type="GO" id="GO:0006183">
    <property type="term" value="P:GTP biosynthetic process"/>
    <property type="evidence" value="ECO:0007669"/>
    <property type="project" value="UniProtKB-UniRule"/>
</dbReference>
<evidence type="ECO:0000256" key="7">
    <source>
        <dbReference type="ARBA" id="ARBA00022741"/>
    </source>
</evidence>
<dbReference type="Proteomes" id="UP000177230">
    <property type="component" value="Unassembled WGS sequence"/>
</dbReference>
<evidence type="ECO:0000256" key="2">
    <source>
        <dbReference type="ARBA" id="ARBA00012966"/>
    </source>
</evidence>
<gene>
    <name evidence="12" type="primary">ndk</name>
    <name evidence="17" type="ORF">A2024_00605</name>
</gene>
<dbReference type="GO" id="GO:0005737">
    <property type="term" value="C:cytoplasm"/>
    <property type="evidence" value="ECO:0007669"/>
    <property type="project" value="UniProtKB-SubCell"/>
</dbReference>
<dbReference type="EMBL" id="MFFM01000041">
    <property type="protein sequence ID" value="OGF09426.1"/>
    <property type="molecule type" value="Genomic_DNA"/>
</dbReference>
<dbReference type="PRINTS" id="PR01243">
    <property type="entry name" value="NUCDPKINASE"/>
</dbReference>
<dbReference type="FunFam" id="3.30.70.141:FF:000003">
    <property type="entry name" value="Nucleoside diphosphate kinase"/>
    <property type="match status" value="1"/>
</dbReference>
<evidence type="ECO:0000256" key="15">
    <source>
        <dbReference type="RuleBase" id="RU004013"/>
    </source>
</evidence>
<feature type="binding site" evidence="12 13">
    <location>
        <position position="67"/>
    </location>
    <ligand>
        <name>ATP</name>
        <dbReference type="ChEBI" id="CHEBI:30616"/>
    </ligand>
</feature>
<keyword evidence="10 12" id="KW-0460">Magnesium</keyword>
<keyword evidence="5 12" id="KW-0808">Transferase</keyword>
<dbReference type="Pfam" id="PF00334">
    <property type="entry name" value="NDK"/>
    <property type="match status" value="1"/>
</dbReference>
<dbReference type="InterPro" id="IPR034907">
    <property type="entry name" value="NDK-like_dom"/>
</dbReference>
<dbReference type="AlphaFoldDB" id="A0A1F5R4S1"/>
<dbReference type="SUPFAM" id="SSF54919">
    <property type="entry name" value="Nucleoside diphosphate kinase, NDK"/>
    <property type="match status" value="1"/>
</dbReference>
<evidence type="ECO:0000256" key="6">
    <source>
        <dbReference type="ARBA" id="ARBA00022723"/>
    </source>
</evidence>
<reference evidence="17 18" key="1">
    <citation type="journal article" date="2016" name="Nat. Commun.">
        <title>Thousands of microbial genomes shed light on interconnected biogeochemical processes in an aquifer system.</title>
        <authorList>
            <person name="Anantharaman K."/>
            <person name="Brown C.T."/>
            <person name="Hug L.A."/>
            <person name="Sharon I."/>
            <person name="Castelle C.J."/>
            <person name="Probst A.J."/>
            <person name="Thomas B.C."/>
            <person name="Singh A."/>
            <person name="Wilkins M.J."/>
            <person name="Karaoz U."/>
            <person name="Brodie E.L."/>
            <person name="Williams K.H."/>
            <person name="Hubbard S.S."/>
            <person name="Banfield J.F."/>
        </authorList>
    </citation>
    <scope>NUCLEOTIDE SEQUENCE [LARGE SCALE GENOMIC DNA]</scope>
</reference>
<feature type="binding site" evidence="12 13">
    <location>
        <position position="19"/>
    </location>
    <ligand>
        <name>ATP</name>
        <dbReference type="ChEBI" id="CHEBI:30616"/>
    </ligand>
</feature>
<evidence type="ECO:0000256" key="14">
    <source>
        <dbReference type="RuleBase" id="RU004011"/>
    </source>
</evidence>
<comment type="catalytic activity">
    <reaction evidence="12">
        <text>a ribonucleoside 5'-diphosphate + ATP = a ribonucleoside 5'-triphosphate + ADP</text>
        <dbReference type="Rhea" id="RHEA:18113"/>
        <dbReference type="ChEBI" id="CHEBI:30616"/>
        <dbReference type="ChEBI" id="CHEBI:57930"/>
        <dbReference type="ChEBI" id="CHEBI:61557"/>
        <dbReference type="ChEBI" id="CHEBI:456216"/>
        <dbReference type="EC" id="2.7.4.6"/>
    </reaction>
</comment>
<dbReference type="SMART" id="SM00562">
    <property type="entry name" value="NDK"/>
    <property type="match status" value="1"/>
</dbReference>
<evidence type="ECO:0000259" key="16">
    <source>
        <dbReference type="SMART" id="SM00562"/>
    </source>
</evidence>
<dbReference type="NCBIfam" id="NF001908">
    <property type="entry name" value="PRK00668.1"/>
    <property type="match status" value="1"/>
</dbReference>
<dbReference type="CDD" id="cd04413">
    <property type="entry name" value="NDPk_I"/>
    <property type="match status" value="1"/>
</dbReference>
<dbReference type="GO" id="GO:0046872">
    <property type="term" value="F:metal ion binding"/>
    <property type="evidence" value="ECO:0007669"/>
    <property type="project" value="UniProtKB-KW"/>
</dbReference>
<dbReference type="InterPro" id="IPR036850">
    <property type="entry name" value="NDK-like_dom_sf"/>
</dbReference>
<keyword evidence="8 12" id="KW-0418">Kinase</keyword>
<keyword evidence="4 12" id="KW-0963">Cytoplasm</keyword>
<sequence length="164" mass="18966">MTGQQHPKGPPERTLMIIKPDAVERGLIGEILHRVELDGFQIIAMKMIKMTESQAKGFYRMHRKKNFYKALVKFMTSDPSVLCVLERENAIANLRQLVGSTNPDEAAFGTIRHDYATATRFNCVHASDSPESAKREVHFFFRESAMVRIHRRIKRIYSMPFARR</sequence>
<comment type="caution">
    <text evidence="17">The sequence shown here is derived from an EMBL/GenBank/DDBJ whole genome shotgun (WGS) entry which is preliminary data.</text>
</comment>
<keyword evidence="9 12" id="KW-0067">ATP-binding</keyword>
<evidence type="ECO:0000256" key="5">
    <source>
        <dbReference type="ARBA" id="ARBA00022679"/>
    </source>
</evidence>
<dbReference type="PANTHER" id="PTHR46161:SF3">
    <property type="entry name" value="NUCLEOSIDE DIPHOSPHATE KINASE DDB_G0292928-RELATED"/>
    <property type="match status" value="1"/>
</dbReference>
<evidence type="ECO:0000256" key="10">
    <source>
        <dbReference type="ARBA" id="ARBA00022842"/>
    </source>
</evidence>
<dbReference type="InterPro" id="IPR001564">
    <property type="entry name" value="Nucleoside_diP_kinase"/>
</dbReference>
<dbReference type="PROSITE" id="PS51374">
    <property type="entry name" value="NDPK_LIKE"/>
    <property type="match status" value="1"/>
</dbReference>
<protein>
    <recommendedName>
        <fullName evidence="3 12">Nucleoside diphosphate kinase</fullName>
        <shortName evidence="12">NDK</shortName>
        <shortName evidence="12">NDP kinase</shortName>
        <ecNumber evidence="2 12">2.7.4.6</ecNumber>
    </recommendedName>
    <alternativeName>
        <fullName evidence="12">Nucleoside-2-P kinase</fullName>
    </alternativeName>
</protein>
<dbReference type="GO" id="GO:0004550">
    <property type="term" value="F:nucleoside diphosphate kinase activity"/>
    <property type="evidence" value="ECO:0007669"/>
    <property type="project" value="UniProtKB-UniRule"/>
</dbReference>
<evidence type="ECO:0000256" key="8">
    <source>
        <dbReference type="ARBA" id="ARBA00022777"/>
    </source>
</evidence>
<feature type="domain" description="Nucleoside diphosphate kinase-like" evidence="16">
    <location>
        <begin position="11"/>
        <end position="148"/>
    </location>
</feature>